<dbReference type="RefSeq" id="WP_003614499.1">
    <property type="nucleotide sequence ID" value="NZ_ADVE02000001.1"/>
</dbReference>
<dbReference type="STRING" id="595536.GCA_000178815_03870"/>
<dbReference type="KEGG" id="mtw:CQW49_06445"/>
<dbReference type="EMBL" id="CP023737">
    <property type="protein sequence ID" value="ATQ67565.1"/>
    <property type="molecule type" value="Genomic_DNA"/>
</dbReference>
<dbReference type="Proteomes" id="UP000230709">
    <property type="component" value="Chromosome"/>
</dbReference>
<proteinExistence type="predicted"/>
<protein>
    <recommendedName>
        <fullName evidence="2">Phasin domain-containing protein</fullName>
    </recommendedName>
</protein>
<evidence type="ECO:0000259" key="2">
    <source>
        <dbReference type="Pfam" id="PF09361"/>
    </source>
</evidence>
<dbReference type="InterPro" id="IPR018968">
    <property type="entry name" value="Phasin"/>
</dbReference>
<feature type="domain" description="Phasin" evidence="2">
    <location>
        <begin position="104"/>
        <end position="179"/>
    </location>
</feature>
<evidence type="ECO:0000313" key="3">
    <source>
        <dbReference type="EMBL" id="ATQ67565.1"/>
    </source>
</evidence>
<sequence length="194" mass="20065">MATHFKGPAKPRAPKVAPISLKDELDADEPVAPPADTPFAAPSDTTFADTIVSALEAEPVASEAVAPAEILEPATAANIIIEPLAAVEPEPSPAAAEPLVIVAAVTSAAPATLDASALPLKTLDLFNENAAAMMDFALALGAAKTVGDALELQSRFASERYSSLVRQAGEVAELTRRLAFQHAPFKLRVSTFVA</sequence>
<gene>
    <name evidence="3" type="ORF">CQW49_06445</name>
</gene>
<dbReference type="AlphaFoldDB" id="A0A2D2CXV7"/>
<evidence type="ECO:0000256" key="1">
    <source>
        <dbReference type="SAM" id="MobiDB-lite"/>
    </source>
</evidence>
<keyword evidence="4" id="KW-1185">Reference proteome</keyword>
<organism evidence="3 4">
    <name type="scientific">Methylosinus trichosporium (strain ATCC 35070 / NCIMB 11131 / UNIQEM 75 / OB3b)</name>
    <dbReference type="NCBI Taxonomy" id="595536"/>
    <lineage>
        <taxon>Bacteria</taxon>
        <taxon>Pseudomonadati</taxon>
        <taxon>Pseudomonadota</taxon>
        <taxon>Alphaproteobacteria</taxon>
        <taxon>Hyphomicrobiales</taxon>
        <taxon>Methylocystaceae</taxon>
        <taxon>Methylosinus</taxon>
    </lineage>
</organism>
<feature type="region of interest" description="Disordered" evidence="1">
    <location>
        <begin position="1"/>
        <end position="42"/>
    </location>
</feature>
<reference evidence="4" key="1">
    <citation type="submission" date="2017-10" db="EMBL/GenBank/DDBJ databases">
        <title>Completed PacBio SMRT sequence of Methylosinus trichosporium OB3b reveals presence of a third large plasmid.</title>
        <authorList>
            <person name="Charles T.C."/>
            <person name="Lynch M.D.J."/>
            <person name="Heil J.R."/>
            <person name="Cheng J."/>
        </authorList>
    </citation>
    <scope>NUCLEOTIDE SEQUENCE [LARGE SCALE GENOMIC DNA]</scope>
    <source>
        <strain evidence="4">OB3b</strain>
    </source>
</reference>
<accession>A0A2D2CXV7</accession>
<dbReference type="Pfam" id="PF09361">
    <property type="entry name" value="Phasin_2"/>
    <property type="match status" value="1"/>
</dbReference>
<evidence type="ECO:0000313" key="4">
    <source>
        <dbReference type="Proteomes" id="UP000230709"/>
    </source>
</evidence>
<name>A0A2D2CXV7_METT3</name>